<feature type="compositionally biased region" description="Low complexity" evidence="3">
    <location>
        <begin position="712"/>
        <end position="726"/>
    </location>
</feature>
<evidence type="ECO:0000256" key="1">
    <source>
        <dbReference type="ARBA" id="ARBA00004123"/>
    </source>
</evidence>
<dbReference type="PANTHER" id="PTHR37534">
    <property type="entry name" value="TRANSCRIPTIONAL ACTIVATOR PROTEIN UGA3"/>
    <property type="match status" value="1"/>
</dbReference>
<dbReference type="STRING" id="1182542.W9YFI2"/>
<dbReference type="AlphaFoldDB" id="W9YFI2"/>
<feature type="compositionally biased region" description="Low complexity" evidence="3">
    <location>
        <begin position="736"/>
        <end position="747"/>
    </location>
</feature>
<evidence type="ECO:0000313" key="4">
    <source>
        <dbReference type="EMBL" id="EXJ81059.1"/>
    </source>
</evidence>
<dbReference type="GO" id="GO:0000976">
    <property type="term" value="F:transcription cis-regulatory region binding"/>
    <property type="evidence" value="ECO:0007669"/>
    <property type="project" value="TreeGrafter"/>
</dbReference>
<dbReference type="Proteomes" id="UP000019478">
    <property type="component" value="Unassembled WGS sequence"/>
</dbReference>
<name>W9YFI2_9EURO</name>
<evidence type="ECO:0000313" key="5">
    <source>
        <dbReference type="Proteomes" id="UP000019478"/>
    </source>
</evidence>
<dbReference type="eggNOG" id="ENOG502QT9U">
    <property type="taxonomic scope" value="Eukaryota"/>
</dbReference>
<dbReference type="EMBL" id="AMGY01000006">
    <property type="protein sequence ID" value="EXJ81059.1"/>
    <property type="molecule type" value="Genomic_DNA"/>
</dbReference>
<feature type="region of interest" description="Disordered" evidence="3">
    <location>
        <begin position="660"/>
        <end position="757"/>
    </location>
</feature>
<comment type="caution">
    <text evidence="4">The sequence shown here is derived from an EMBL/GenBank/DDBJ whole genome shotgun (WGS) entry which is preliminary data.</text>
</comment>
<gene>
    <name evidence="4" type="ORF">A1O3_07347</name>
</gene>
<evidence type="ECO:0000256" key="3">
    <source>
        <dbReference type="SAM" id="MobiDB-lite"/>
    </source>
</evidence>
<dbReference type="RefSeq" id="XP_007735647.1">
    <property type="nucleotide sequence ID" value="XM_007737457.1"/>
</dbReference>
<dbReference type="HOGENOM" id="CLU_006603_0_0_1"/>
<keyword evidence="5" id="KW-1185">Reference proteome</keyword>
<feature type="region of interest" description="Disordered" evidence="3">
    <location>
        <begin position="990"/>
        <end position="1021"/>
    </location>
</feature>
<accession>W9YFI2</accession>
<dbReference type="InterPro" id="IPR021858">
    <property type="entry name" value="Fun_TF"/>
</dbReference>
<dbReference type="GO" id="GO:0045944">
    <property type="term" value="P:positive regulation of transcription by RNA polymerase II"/>
    <property type="evidence" value="ECO:0007669"/>
    <property type="project" value="TreeGrafter"/>
</dbReference>
<dbReference type="Pfam" id="PF11951">
    <property type="entry name" value="Fungal_trans_2"/>
    <property type="match status" value="1"/>
</dbReference>
<organism evidence="4 5">
    <name type="scientific">Capronia epimyces CBS 606.96</name>
    <dbReference type="NCBI Taxonomy" id="1182542"/>
    <lineage>
        <taxon>Eukaryota</taxon>
        <taxon>Fungi</taxon>
        <taxon>Dikarya</taxon>
        <taxon>Ascomycota</taxon>
        <taxon>Pezizomycotina</taxon>
        <taxon>Eurotiomycetes</taxon>
        <taxon>Chaetothyriomycetidae</taxon>
        <taxon>Chaetothyriales</taxon>
        <taxon>Herpotrichiellaceae</taxon>
        <taxon>Capronia</taxon>
    </lineage>
</organism>
<protein>
    <recommendedName>
        <fullName evidence="6">Transcription factor domain-containing protein</fullName>
    </recommendedName>
</protein>
<comment type="subcellular location">
    <subcellularLocation>
        <location evidence="1">Nucleus</location>
    </subcellularLocation>
</comment>
<dbReference type="GO" id="GO:0005634">
    <property type="term" value="C:nucleus"/>
    <property type="evidence" value="ECO:0007669"/>
    <property type="project" value="UniProtKB-SubCell"/>
</dbReference>
<proteinExistence type="predicted"/>
<dbReference type="OrthoDB" id="5391043at2759"/>
<reference evidence="4 5" key="1">
    <citation type="submission" date="2013-03" db="EMBL/GenBank/DDBJ databases">
        <title>The Genome Sequence of Capronia epimyces CBS 606.96.</title>
        <authorList>
            <consortium name="The Broad Institute Genomics Platform"/>
            <person name="Cuomo C."/>
            <person name="de Hoog S."/>
            <person name="Gorbushina A."/>
            <person name="Walker B."/>
            <person name="Young S.K."/>
            <person name="Zeng Q."/>
            <person name="Gargeya S."/>
            <person name="Fitzgerald M."/>
            <person name="Haas B."/>
            <person name="Abouelleil A."/>
            <person name="Allen A.W."/>
            <person name="Alvarado L."/>
            <person name="Arachchi H.M."/>
            <person name="Berlin A.M."/>
            <person name="Chapman S.B."/>
            <person name="Gainer-Dewar J."/>
            <person name="Goldberg J."/>
            <person name="Griggs A."/>
            <person name="Gujja S."/>
            <person name="Hansen M."/>
            <person name="Howarth C."/>
            <person name="Imamovic A."/>
            <person name="Ireland A."/>
            <person name="Larimer J."/>
            <person name="McCowan C."/>
            <person name="Murphy C."/>
            <person name="Pearson M."/>
            <person name="Poon T.W."/>
            <person name="Priest M."/>
            <person name="Roberts A."/>
            <person name="Saif S."/>
            <person name="Shea T."/>
            <person name="Sisk P."/>
            <person name="Sykes S."/>
            <person name="Wortman J."/>
            <person name="Nusbaum C."/>
            <person name="Birren B."/>
        </authorList>
    </citation>
    <scope>NUCLEOTIDE SEQUENCE [LARGE SCALE GENOMIC DNA]</scope>
    <source>
        <strain evidence="4 5">CBS 606.96</strain>
    </source>
</reference>
<evidence type="ECO:0000256" key="2">
    <source>
        <dbReference type="ARBA" id="ARBA00023242"/>
    </source>
</evidence>
<keyword evidence="2" id="KW-0539">Nucleus</keyword>
<sequence length="1058" mass="116005">MSEKANQMWGGKAGESLHLLTTSALSPILTSSQVCKNCTKSKRECAGYVQPLVYKQQTQGPPTAFHDPSERFLSQQDEGAPPSGFLNLRLPPEQQYLAPYHGLDSSIPPPYQQLPFGASYHAVPPLPSGGVPYPTAPQAGGSDGWQNVQYASGPPYLGTSERTGRSVPGLPTTYVQAGTFPTSSRPFDPQLIDPRGYPGPQALSAQYQRPFPPYPTSDPRFSQGQSTPEYFRQQPVALARPPGGMYESIDENVASQHSLYGFLQPPYHTPSALPSTLAAAVSAGVATGDDIFEDPDDPFDVEMDENDISFQDAANNLTQVLGQSGQRGYWDHRPDTSRKMQDRAVASFRPAMTMSPLHDERNERIFRHFVEITSQCMSIYERHLFSSVAAPARTPWNFTIPALALSHPALAHAILALGGLHLAKLTNTSEDPAVKHFTYAVRRVGKLLGLPNRRHEIATLATVLVLGYYEVLSGDHSRWSLHLSGATKLVLEHDYAGTTRHARRMRNSAKARVTQWTTHFALTQENYARVAGIPLSLMDDMDWEVDSALVSRLTGFNVDYDHQAQPTFEPQVRSIDLTEKDIEDFKTKMDLRWWYCKQDVFQSLISGDRLLMPFEVWRYCPPRGQIGRVNKSYATFDHLLLIMARLADFGGKDRYRKQRAVAAQGGQWKPPQWLFGPHGPPGTPAGKGKAESGPVRKPSGSNTRKPGASVRSAGEAGAKPAPAPSANEGRVRQSKPGPGSRPTTSPPMFGMMPPASEPLQVNSAFRTLDASIKDPAFAVRQQPKEASPPGDLGDETTKAFAEHAGITKAFEIFKKSLGPEFEPLPTSESRIATPFGPALMYRNAEVACIWAFYNVGRILLHRLHPEMPPAAMISAGVTAHLTREYAQNVGKICAALYSIQQYGQSGALEPSFGGALMESTLTLLFAGIQYVDASQRGWTISKLQDVATRCGWRTSDAIAAACETAWEKMGQAGKAPPYDRTLNVHDKDARVSGARTTSSPAAAQGEGRYRSEAEAEHESEFVHHDRSLIDRSGSSRVHWALGLLSVEEDITKLTLQDH</sequence>
<evidence type="ECO:0008006" key="6">
    <source>
        <dbReference type="Google" id="ProtNLM"/>
    </source>
</evidence>
<dbReference type="PANTHER" id="PTHR37534:SF23">
    <property type="entry name" value="ZN(II)2CYS6 TRANSCRIPTION FACTOR (EUROFUNG)"/>
    <property type="match status" value="1"/>
</dbReference>
<dbReference type="GeneID" id="19171447"/>
<dbReference type="GO" id="GO:0003700">
    <property type="term" value="F:DNA-binding transcription factor activity"/>
    <property type="evidence" value="ECO:0007669"/>
    <property type="project" value="TreeGrafter"/>
</dbReference>
<feature type="compositionally biased region" description="Basic and acidic residues" evidence="3">
    <location>
        <begin position="1007"/>
        <end position="1021"/>
    </location>
</feature>